<dbReference type="InterPro" id="IPR051534">
    <property type="entry name" value="CBASS_pafABC_assoc_protein"/>
</dbReference>
<evidence type="ECO:0000259" key="5">
    <source>
        <dbReference type="PROSITE" id="PS51000"/>
    </source>
</evidence>
<dbReference type="InterPro" id="IPR001034">
    <property type="entry name" value="DeoR_HTH"/>
</dbReference>
<comment type="caution">
    <text evidence="6">The sequence shown here is derived from an EMBL/GenBank/DDBJ whole genome shotgun (WGS) entry which is preliminary data.</text>
</comment>
<dbReference type="InterPro" id="IPR036388">
    <property type="entry name" value="WH-like_DNA-bd_sf"/>
</dbReference>
<evidence type="ECO:0000256" key="1">
    <source>
        <dbReference type="ARBA" id="ARBA00023015"/>
    </source>
</evidence>
<dbReference type="InterPro" id="IPR057727">
    <property type="entry name" value="WCX_dom"/>
</dbReference>
<gene>
    <name evidence="6" type="ORF">RND15_37800</name>
</gene>
<dbReference type="Proteomes" id="UP001180754">
    <property type="component" value="Unassembled WGS sequence"/>
</dbReference>
<dbReference type="EMBL" id="JAVRFD010000026">
    <property type="protein sequence ID" value="MDT0548407.1"/>
    <property type="molecule type" value="Genomic_DNA"/>
</dbReference>
<dbReference type="InterPro" id="IPR026881">
    <property type="entry name" value="WYL_dom"/>
</dbReference>
<evidence type="ECO:0000256" key="2">
    <source>
        <dbReference type="ARBA" id="ARBA00023125"/>
    </source>
</evidence>
<feature type="region of interest" description="Disordered" evidence="4">
    <location>
        <begin position="338"/>
        <end position="374"/>
    </location>
</feature>
<feature type="compositionally biased region" description="Basic and acidic residues" evidence="4">
    <location>
        <begin position="361"/>
        <end position="374"/>
    </location>
</feature>
<dbReference type="Gene3D" id="1.10.10.10">
    <property type="entry name" value="Winged helix-like DNA-binding domain superfamily/Winged helix DNA-binding domain"/>
    <property type="match status" value="1"/>
</dbReference>
<keyword evidence="2" id="KW-0238">DNA-binding</keyword>
<evidence type="ECO:0000256" key="4">
    <source>
        <dbReference type="SAM" id="MobiDB-lite"/>
    </source>
</evidence>
<keyword evidence="1" id="KW-0805">Transcription regulation</keyword>
<reference evidence="6" key="1">
    <citation type="submission" date="2024-05" db="EMBL/GenBank/DDBJ databases">
        <title>30 novel species of actinomycetes from the DSMZ collection.</title>
        <authorList>
            <person name="Nouioui I."/>
        </authorList>
    </citation>
    <scope>NUCLEOTIDE SEQUENCE</scope>
    <source>
        <strain evidence="6">DSM 41529</strain>
    </source>
</reference>
<dbReference type="PANTHER" id="PTHR34580:SF3">
    <property type="entry name" value="PROTEIN PAFB"/>
    <property type="match status" value="1"/>
</dbReference>
<dbReference type="PANTHER" id="PTHR34580">
    <property type="match status" value="1"/>
</dbReference>
<evidence type="ECO:0000313" key="6">
    <source>
        <dbReference type="EMBL" id="MDT0548407.1"/>
    </source>
</evidence>
<keyword evidence="3" id="KW-0804">Transcription</keyword>
<dbReference type="InterPro" id="IPR018356">
    <property type="entry name" value="Tscrpt_reg_HTH_DeoR_CS"/>
</dbReference>
<evidence type="ECO:0000313" key="7">
    <source>
        <dbReference type="Proteomes" id="UP001180754"/>
    </source>
</evidence>
<evidence type="ECO:0000256" key="3">
    <source>
        <dbReference type="ARBA" id="ARBA00023163"/>
    </source>
</evidence>
<dbReference type="InterPro" id="IPR013196">
    <property type="entry name" value="HTH_11"/>
</dbReference>
<keyword evidence="7" id="KW-1185">Reference proteome</keyword>
<dbReference type="SUPFAM" id="SSF46785">
    <property type="entry name" value="Winged helix' DNA-binding domain"/>
    <property type="match status" value="1"/>
</dbReference>
<organism evidence="6 7">
    <name type="scientific">Streptomyces lonegramiae</name>
    <dbReference type="NCBI Taxonomy" id="3075524"/>
    <lineage>
        <taxon>Bacteria</taxon>
        <taxon>Bacillati</taxon>
        <taxon>Actinomycetota</taxon>
        <taxon>Actinomycetes</taxon>
        <taxon>Kitasatosporales</taxon>
        <taxon>Streptomycetaceae</taxon>
        <taxon>Streptomyces</taxon>
    </lineage>
</organism>
<proteinExistence type="predicted"/>
<dbReference type="Pfam" id="PF25583">
    <property type="entry name" value="WCX"/>
    <property type="match status" value="1"/>
</dbReference>
<dbReference type="Pfam" id="PF13280">
    <property type="entry name" value="WYL"/>
    <property type="match status" value="1"/>
</dbReference>
<protein>
    <submittedName>
        <fullName evidence="6">WYL domain-containing protein</fullName>
    </submittedName>
</protein>
<dbReference type="PROSITE" id="PS52050">
    <property type="entry name" value="WYL"/>
    <property type="match status" value="1"/>
</dbReference>
<dbReference type="PROSITE" id="PS51000">
    <property type="entry name" value="HTH_DEOR_2"/>
    <property type="match status" value="1"/>
</dbReference>
<accession>A0ABU2XR51</accession>
<dbReference type="InterPro" id="IPR036390">
    <property type="entry name" value="WH_DNA-bd_sf"/>
</dbReference>
<name>A0ABU2XR51_9ACTN</name>
<feature type="domain" description="HTH deoR-type" evidence="5">
    <location>
        <begin position="4"/>
        <end position="59"/>
    </location>
</feature>
<dbReference type="PROSITE" id="PS00894">
    <property type="entry name" value="HTH_DEOR_1"/>
    <property type="match status" value="1"/>
</dbReference>
<dbReference type="Pfam" id="PF08279">
    <property type="entry name" value="HTH_11"/>
    <property type="match status" value="1"/>
</dbReference>
<sequence length="374" mass="40623">MPKTSARLLSLLSLLQARRDWPGRLLAERLEVSPRTVRRDIDRLRELGYPIFTTKGPDGGYRLEAGTELPPLLFDDDQAVALAVALRTAAATAGVGIEEAAARALNTVRQVMPARLRHRVDALRVTAVESPGARPNPQIDPRVLMTLSAAVRAREVLRFDYAPAYPPGAADAGLAAAAPPRRAQPHHLVTWGGRWYLVAWDLDRHDWRTFRVDRIAPRTPTGPRFTPRDLPGGDVAAFVADRFRGSDGSGGWPCRGEVILDLPAREVSGHAHDGVVEELGPDRCRLVLGSWSWPALAAAIGRFDAGIEVIGPTELKDAFARLARRYADAASAHSASALSASALSADRRRGRVVAVSPADGQEERRDQRGEELGQ</sequence>
<dbReference type="RefSeq" id="WP_311728978.1">
    <property type="nucleotide sequence ID" value="NZ_JAVRFD010000026.1"/>
</dbReference>